<evidence type="ECO:0000256" key="6">
    <source>
        <dbReference type="ARBA" id="ARBA00060702"/>
    </source>
</evidence>
<dbReference type="SFLD" id="SFLDS00003">
    <property type="entry name" value="Haloacid_Dehalogenase"/>
    <property type="match status" value="1"/>
</dbReference>
<dbReference type="CDD" id="cd03788">
    <property type="entry name" value="GT20_TPS"/>
    <property type="match status" value="1"/>
</dbReference>
<dbReference type="Pfam" id="PF05116">
    <property type="entry name" value="S6PP"/>
    <property type="match status" value="1"/>
</dbReference>
<evidence type="ECO:0000313" key="12">
    <source>
        <dbReference type="Proteomes" id="UP000251800"/>
    </source>
</evidence>
<dbReference type="SUPFAM" id="SSF56784">
    <property type="entry name" value="HAD-like"/>
    <property type="match status" value="1"/>
</dbReference>
<dbReference type="OrthoDB" id="9815690at2"/>
<sequence>MLLATDLDGTFLGGRQSDRMRLYRFLPRQPEVTLVFVTGRGFEHVVPLIYDPTIPTPKYVICDVGTTIVHGDTLEPVQPIQSDINQAWPGEPAVLEAIEGIDGLERQEVPQQRRCSFFVPPGYDPQPVREAVEPLGCEVLHSADKYLDILPAGVNKGTTLMKLVELLEMDPARVLVAGDTLNDLPMFETGYKGVVVGAAEQRLVDATQRMSQVYHSEASGAGAILDAFSYFQFLGPKAIEDLTRAQQERGSSQLIMVYHRLPYEEHMVDGKLVHRRPKSPNGIMPSLLSLFEGGRTGMWIAWSQQDTRNPEEFQDHTMVDEEAYPELLVSRVPLTSQDVQRFYKTFSKEALWPTIHTFIERTHFNHDDWQHYVEINRIFAERTAAEADEGAVIWIHDYNLWMVPAHLRKLRPDLRIAFFHHTYFPSSEIFNVIPWRRQIVGSLLQCDYVGFHIPRHLENFVDVVRSNFPVEVLERQNCAPRFLTYDCALGLDEMTTGIKVSEDHVVHMGAHPIGVSANRIRKLVESEQVQQRMAGLREELQGKRVVLSVERLDYTKGPLAKLEAFERLLEENPELHGKVTFVDIVTPAARGMKIYEEIQQQVEYAVGRINGRFAKLDWTPVRFFFRSMPFEDVLAYYAVADVGWITPLRDGLNLVAKEYAAVQGLTHGKGVLVLSEFAGAAVELEGAIRTNPYDEVDMMHQLYRALTLGDAERRDRIAQMADVVMHHDLETWGQDFIQAVKTAAKRRQRIINDPSTKMARVYAAHAVATSDKSRYTPA</sequence>
<keyword evidence="2" id="KW-0328">Glycosyltransferase</keyword>
<dbReference type="InterPro" id="IPR001830">
    <property type="entry name" value="Glyco_trans_20"/>
</dbReference>
<dbReference type="PANTHER" id="PTHR10788">
    <property type="entry name" value="TREHALOSE-6-PHOSPHATE SYNTHASE"/>
    <property type="match status" value="1"/>
</dbReference>
<dbReference type="InterPro" id="IPR012764">
    <property type="entry name" value="Gluc_glyc_Psyn"/>
</dbReference>
<evidence type="ECO:0000256" key="2">
    <source>
        <dbReference type="ARBA" id="ARBA00022676"/>
    </source>
</evidence>
<evidence type="ECO:0000256" key="1">
    <source>
        <dbReference type="ARBA" id="ARBA00008799"/>
    </source>
</evidence>
<feature type="domain" description="Sucrose phosphatase-like" evidence="10">
    <location>
        <begin position="2"/>
        <end position="232"/>
    </location>
</feature>
<dbReference type="GO" id="GO:0005992">
    <property type="term" value="P:trehalose biosynthetic process"/>
    <property type="evidence" value="ECO:0007669"/>
    <property type="project" value="InterPro"/>
</dbReference>
<protein>
    <recommendedName>
        <fullName evidence="8">Glucosylglycerol-phosphate synthase</fullName>
        <ecNumber evidence="7">2.4.1.213</ecNumber>
    </recommendedName>
    <alternativeName>
        <fullName evidence="9">Glucosyl-glycerol-phosphate synthase</fullName>
    </alternativeName>
</protein>
<evidence type="ECO:0000313" key="11">
    <source>
        <dbReference type="EMBL" id="PWN57610.1"/>
    </source>
</evidence>
<evidence type="ECO:0000256" key="3">
    <source>
        <dbReference type="ARBA" id="ARBA00022679"/>
    </source>
</evidence>
<proteinExistence type="inferred from homology"/>
<comment type="catalytic activity">
    <reaction evidence="4">
        <text>ADP-alpha-D-glucose + sn-glycerol 3-phosphate = 2-O-(alpha-D-glucopyranosyl)-sn-glycerol 3-phosphate + ADP + H(+)</text>
        <dbReference type="Rhea" id="RHEA:12881"/>
        <dbReference type="ChEBI" id="CHEBI:15378"/>
        <dbReference type="ChEBI" id="CHEBI:57498"/>
        <dbReference type="ChEBI" id="CHEBI:57597"/>
        <dbReference type="ChEBI" id="CHEBI:87089"/>
        <dbReference type="ChEBI" id="CHEBI:456216"/>
        <dbReference type="EC" id="2.4.1.213"/>
    </reaction>
</comment>
<organism evidence="11 12">
    <name type="scientific">Abyssibacter profundi</name>
    <dbReference type="NCBI Taxonomy" id="2182787"/>
    <lineage>
        <taxon>Bacteria</taxon>
        <taxon>Pseudomonadati</taxon>
        <taxon>Pseudomonadota</taxon>
        <taxon>Gammaproteobacteria</taxon>
        <taxon>Chromatiales</taxon>
        <taxon>Oceanococcaceae</taxon>
        <taxon>Abyssibacter</taxon>
    </lineage>
</organism>
<dbReference type="Gene3D" id="3.90.1070.10">
    <property type="match status" value="1"/>
</dbReference>
<dbReference type="AlphaFoldDB" id="A0A363UQ36"/>
<dbReference type="InterPro" id="IPR036412">
    <property type="entry name" value="HAD-like_sf"/>
</dbReference>
<evidence type="ECO:0000256" key="7">
    <source>
        <dbReference type="ARBA" id="ARBA00066821"/>
    </source>
</evidence>
<evidence type="ECO:0000259" key="10">
    <source>
        <dbReference type="Pfam" id="PF05116"/>
    </source>
</evidence>
<reference evidence="11 12" key="1">
    <citation type="submission" date="2018-05" db="EMBL/GenBank/DDBJ databases">
        <title>Abyssibacter profundi OUC007T gen. nov., sp. nov, a marine bacterium isolated from seawater of the Mariana Trench.</title>
        <authorList>
            <person name="Zhou S."/>
        </authorList>
    </citation>
    <scope>NUCLEOTIDE SEQUENCE [LARGE SCALE GENOMIC DNA]</scope>
    <source>
        <strain evidence="11 12">OUC007</strain>
    </source>
</reference>
<dbReference type="SFLD" id="SFLDG01140">
    <property type="entry name" value="C2.B:_Phosphomannomutase_and_P"/>
    <property type="match status" value="1"/>
</dbReference>
<keyword evidence="12" id="KW-1185">Reference proteome</keyword>
<dbReference type="InterPro" id="IPR006380">
    <property type="entry name" value="SPP-like_dom"/>
</dbReference>
<evidence type="ECO:0000256" key="8">
    <source>
        <dbReference type="ARBA" id="ARBA00069974"/>
    </source>
</evidence>
<dbReference type="Gene3D" id="3.40.50.1000">
    <property type="entry name" value="HAD superfamily/HAD-like"/>
    <property type="match status" value="1"/>
</dbReference>
<evidence type="ECO:0000256" key="5">
    <source>
        <dbReference type="ARBA" id="ARBA00055920"/>
    </source>
</evidence>
<dbReference type="GO" id="GO:0051473">
    <property type="term" value="P:glucosylglycerol biosynthetic process"/>
    <property type="evidence" value="ECO:0007669"/>
    <property type="project" value="InterPro"/>
</dbReference>
<dbReference type="SFLD" id="SFLDG01141">
    <property type="entry name" value="C2.B.1:_Sucrose_Phosphatase_Li"/>
    <property type="match status" value="1"/>
</dbReference>
<evidence type="ECO:0000256" key="4">
    <source>
        <dbReference type="ARBA" id="ARBA00052754"/>
    </source>
</evidence>
<dbReference type="EC" id="2.4.1.213" evidence="7"/>
<dbReference type="Pfam" id="PF00982">
    <property type="entry name" value="Glyco_transf_20"/>
    <property type="match status" value="1"/>
</dbReference>
<dbReference type="GO" id="GO:0033828">
    <property type="term" value="F:glucosylglycerol-phosphate synthase activity"/>
    <property type="evidence" value="ECO:0007669"/>
    <property type="project" value="UniProtKB-EC"/>
</dbReference>
<keyword evidence="3" id="KW-0808">Transferase</keyword>
<dbReference type="Proteomes" id="UP000251800">
    <property type="component" value="Unassembled WGS sequence"/>
</dbReference>
<comment type="pathway">
    <text evidence="6">Glycan metabolism; glucosylglycerol biosynthesis.</text>
</comment>
<dbReference type="SUPFAM" id="SSF53756">
    <property type="entry name" value="UDP-Glycosyltransferase/glycogen phosphorylase"/>
    <property type="match status" value="1"/>
</dbReference>
<comment type="caution">
    <text evidence="11">The sequence shown here is derived from an EMBL/GenBank/DDBJ whole genome shotgun (WGS) entry which is preliminary data.</text>
</comment>
<dbReference type="PANTHER" id="PTHR10788:SF106">
    <property type="entry name" value="BCDNA.GH08860"/>
    <property type="match status" value="1"/>
</dbReference>
<dbReference type="GO" id="GO:0003825">
    <property type="term" value="F:alpha,alpha-trehalose-phosphate synthase (UDP-forming) activity"/>
    <property type="evidence" value="ECO:0007669"/>
    <property type="project" value="TreeGrafter"/>
</dbReference>
<gene>
    <name evidence="11" type="primary">ggpS</name>
    <name evidence="11" type="ORF">DEH80_00260</name>
</gene>
<dbReference type="InterPro" id="IPR023214">
    <property type="entry name" value="HAD_sf"/>
</dbReference>
<dbReference type="Gene3D" id="3.40.50.2000">
    <property type="entry name" value="Glycogen Phosphorylase B"/>
    <property type="match status" value="2"/>
</dbReference>
<dbReference type="EMBL" id="QEQK01000001">
    <property type="protein sequence ID" value="PWN57610.1"/>
    <property type="molecule type" value="Genomic_DNA"/>
</dbReference>
<comment type="similarity">
    <text evidence="1">Belongs to the glycosyltransferase 20 family.</text>
</comment>
<accession>A0A363UQ36</accession>
<dbReference type="NCBIfam" id="TIGR02398">
    <property type="entry name" value="gluc_glyc_Psyn"/>
    <property type="match status" value="1"/>
</dbReference>
<dbReference type="FunFam" id="3.40.50.2000:FF:000010">
    <property type="entry name" value="Alpha,alpha-trehalose-phosphate synthase"/>
    <property type="match status" value="1"/>
</dbReference>
<comment type="function">
    <text evidence="5">Involved in salt tolerance by producing GG-phosphate from ADP-glucose and glycerol-3-phosphate (G3P), an intermediate in the synthesis of the osmolyte glucosylglycerol (GG).</text>
</comment>
<name>A0A363UQ36_9GAMM</name>
<dbReference type="RefSeq" id="WP_109718466.1">
    <property type="nucleotide sequence ID" value="NZ_QEQK01000001.1"/>
</dbReference>
<evidence type="ECO:0000256" key="9">
    <source>
        <dbReference type="ARBA" id="ARBA00080497"/>
    </source>
</evidence>